<evidence type="ECO:0000313" key="5">
    <source>
        <dbReference type="EMBL" id="MCX2744359.1"/>
    </source>
</evidence>
<sequence>MDMGNSHQVTIKDIARELNISPSTVSRALKDHPDISKDTKKAVSDLAKKYNYQPNAIALSLRSRKTNTIGVVVPQIVHFFFSNVISGIEDIAYDKGYNVMVCQTNELQEREEKSVQALLASRVDGLLVSLSKETKTYDHLRKVTDGGTPLVFFDRKSDDFDVSSVVIDDYEGGYQATEHLAKQGYKKIAHLAGPLNLTLSKSRYAGYQQALKDYGLDYRRDYVIECANGTIEEGYQKTKPLLDLRDKPDAVFAANDPAAIGALKAIKDSGLRVPQDIGVIGFSDWQLASLVEPALSSISQPGYEMGAEAARLMFKALEAAKGEEVEKENIVLKTNVISRESTQKK</sequence>
<dbReference type="SMART" id="SM00354">
    <property type="entry name" value="HTH_LACI"/>
    <property type="match status" value="1"/>
</dbReference>
<name>A0ABT3RRF9_9BACT</name>
<organism evidence="5 6">
    <name type="scientific">Mangrovivirga halotolerans</name>
    <dbReference type="NCBI Taxonomy" id="2993936"/>
    <lineage>
        <taxon>Bacteria</taxon>
        <taxon>Pseudomonadati</taxon>
        <taxon>Bacteroidota</taxon>
        <taxon>Cytophagia</taxon>
        <taxon>Cytophagales</taxon>
        <taxon>Mangrovivirgaceae</taxon>
        <taxon>Mangrovivirga</taxon>
    </lineage>
</organism>
<dbReference type="Pfam" id="PF00356">
    <property type="entry name" value="LacI"/>
    <property type="match status" value="1"/>
</dbReference>
<dbReference type="InterPro" id="IPR028082">
    <property type="entry name" value="Peripla_BP_I"/>
</dbReference>
<dbReference type="InterPro" id="IPR001761">
    <property type="entry name" value="Peripla_BP/Lac1_sug-bd_dom"/>
</dbReference>
<dbReference type="InterPro" id="IPR010982">
    <property type="entry name" value="Lambda_DNA-bd_dom_sf"/>
</dbReference>
<evidence type="ECO:0000256" key="2">
    <source>
        <dbReference type="ARBA" id="ARBA00023125"/>
    </source>
</evidence>
<dbReference type="GO" id="GO:0003677">
    <property type="term" value="F:DNA binding"/>
    <property type="evidence" value="ECO:0007669"/>
    <property type="project" value="UniProtKB-KW"/>
</dbReference>
<evidence type="ECO:0000313" key="6">
    <source>
        <dbReference type="Proteomes" id="UP001209885"/>
    </source>
</evidence>
<dbReference type="PANTHER" id="PTHR30146:SF109">
    <property type="entry name" value="HTH-TYPE TRANSCRIPTIONAL REGULATOR GALS"/>
    <property type="match status" value="1"/>
</dbReference>
<comment type="caution">
    <text evidence="5">The sequence shown here is derived from an EMBL/GenBank/DDBJ whole genome shotgun (WGS) entry which is preliminary data.</text>
</comment>
<dbReference type="SUPFAM" id="SSF53822">
    <property type="entry name" value="Periplasmic binding protein-like I"/>
    <property type="match status" value="1"/>
</dbReference>
<dbReference type="CDD" id="cd06267">
    <property type="entry name" value="PBP1_LacI_sugar_binding-like"/>
    <property type="match status" value="1"/>
</dbReference>
<accession>A0ABT3RRF9</accession>
<dbReference type="Gene3D" id="1.10.260.40">
    <property type="entry name" value="lambda repressor-like DNA-binding domains"/>
    <property type="match status" value="1"/>
</dbReference>
<protein>
    <submittedName>
        <fullName evidence="5">LacI family DNA-binding transcriptional regulator</fullName>
    </submittedName>
</protein>
<dbReference type="CDD" id="cd01392">
    <property type="entry name" value="HTH_LacI"/>
    <property type="match status" value="1"/>
</dbReference>
<dbReference type="Proteomes" id="UP001209885">
    <property type="component" value="Unassembled WGS sequence"/>
</dbReference>
<feature type="domain" description="HTH lacI-type" evidence="4">
    <location>
        <begin position="9"/>
        <end position="63"/>
    </location>
</feature>
<evidence type="ECO:0000259" key="4">
    <source>
        <dbReference type="PROSITE" id="PS50932"/>
    </source>
</evidence>
<gene>
    <name evidence="5" type="ORF">OO013_10805</name>
</gene>
<keyword evidence="3" id="KW-0804">Transcription</keyword>
<dbReference type="Pfam" id="PF00532">
    <property type="entry name" value="Peripla_BP_1"/>
    <property type="match status" value="1"/>
</dbReference>
<reference evidence="5 6" key="1">
    <citation type="submission" date="2022-11" db="EMBL/GenBank/DDBJ databases">
        <title>The characterization of three novel Bacteroidetes species and genomic analysis of their roles in tidal elemental geochemical cycles.</title>
        <authorList>
            <person name="Ma K."/>
        </authorList>
    </citation>
    <scope>NUCLEOTIDE SEQUENCE [LARGE SCALE GENOMIC DNA]</scope>
    <source>
        <strain evidence="5 6">M17</strain>
    </source>
</reference>
<keyword evidence="1" id="KW-0805">Transcription regulation</keyword>
<keyword evidence="6" id="KW-1185">Reference proteome</keyword>
<dbReference type="EMBL" id="JAPFQN010000005">
    <property type="protein sequence ID" value="MCX2744359.1"/>
    <property type="molecule type" value="Genomic_DNA"/>
</dbReference>
<dbReference type="PANTHER" id="PTHR30146">
    <property type="entry name" value="LACI-RELATED TRANSCRIPTIONAL REPRESSOR"/>
    <property type="match status" value="1"/>
</dbReference>
<dbReference type="InterPro" id="IPR000843">
    <property type="entry name" value="HTH_LacI"/>
</dbReference>
<dbReference type="Gene3D" id="3.40.50.2300">
    <property type="match status" value="2"/>
</dbReference>
<evidence type="ECO:0000256" key="1">
    <source>
        <dbReference type="ARBA" id="ARBA00023015"/>
    </source>
</evidence>
<proteinExistence type="predicted"/>
<keyword evidence="2 5" id="KW-0238">DNA-binding</keyword>
<dbReference type="SUPFAM" id="SSF47413">
    <property type="entry name" value="lambda repressor-like DNA-binding domains"/>
    <property type="match status" value="1"/>
</dbReference>
<dbReference type="PROSITE" id="PS50932">
    <property type="entry name" value="HTH_LACI_2"/>
    <property type="match status" value="1"/>
</dbReference>
<evidence type="ECO:0000256" key="3">
    <source>
        <dbReference type="ARBA" id="ARBA00023163"/>
    </source>
</evidence>